<keyword evidence="5" id="KW-0680">Restriction system</keyword>
<keyword evidence="9" id="KW-1185">Reference proteome</keyword>
<dbReference type="InterPro" id="IPR029063">
    <property type="entry name" value="SAM-dependent_MTases_sf"/>
</dbReference>
<keyword evidence="4 6" id="KW-0949">S-adenosyl-L-methionine</keyword>
<dbReference type="NCBIfam" id="TIGR00675">
    <property type="entry name" value="dcm"/>
    <property type="match status" value="1"/>
</dbReference>
<dbReference type="Gene3D" id="3.40.50.150">
    <property type="entry name" value="Vaccinia Virus protein VP39"/>
    <property type="match status" value="1"/>
</dbReference>
<dbReference type="KEGG" id="ttq:NIES37_38660"/>
<comment type="caution">
    <text evidence="6">Lacks conserved residue(s) required for the propagation of feature annotation.</text>
</comment>
<protein>
    <recommendedName>
        <fullName evidence="1">DNA (cytosine-5-)-methyltransferase</fullName>
        <ecNumber evidence="1">2.1.1.37</ecNumber>
    </recommendedName>
</protein>
<reference evidence="8 9" key="1">
    <citation type="submission" date="2017-06" db="EMBL/GenBank/DDBJ databases">
        <title>Genome sequencing of cyanobaciteial culture collection at National Institute for Environmental Studies (NIES).</title>
        <authorList>
            <person name="Hirose Y."/>
            <person name="Shimura Y."/>
            <person name="Fujisawa T."/>
            <person name="Nakamura Y."/>
            <person name="Kawachi M."/>
        </authorList>
    </citation>
    <scope>NUCLEOTIDE SEQUENCE [LARGE SCALE GENOMIC DNA]</scope>
    <source>
        <strain evidence="8 9">NIES-37</strain>
    </source>
</reference>
<organism evidence="8 9">
    <name type="scientific">Tolypothrix tenuis PCC 7101</name>
    <dbReference type="NCBI Taxonomy" id="231146"/>
    <lineage>
        <taxon>Bacteria</taxon>
        <taxon>Bacillati</taxon>
        <taxon>Cyanobacteriota</taxon>
        <taxon>Cyanophyceae</taxon>
        <taxon>Nostocales</taxon>
        <taxon>Tolypothrichaceae</taxon>
        <taxon>Tolypothrix</taxon>
    </lineage>
</organism>
<evidence type="ECO:0000256" key="4">
    <source>
        <dbReference type="ARBA" id="ARBA00022691"/>
    </source>
</evidence>
<sequence>MMSTDKKLVVSLFCGIRGLDLGFESAGFEVAVAIDNNPKVLELYRMNFPNTLVLCRDIGDISAAEIREIIQNKYPDWDGEIAAVIGGPPFQGFSVAGKQNLNDDRSQLVIKFINLVVELNPAIFVMENVPAIEWKKFSHITDNAITLIEEHYILSKCLLTASDYGVPQKRQRAIWVGSKFGEVAAPVESEKKLNVGDGIPKVSVFDAIADLSHIPINSQIDNWRLNDKGEYAQYLDKIFPVTPKSSNLIGGFQATVHTAATQQKYGDTIPGEKEPTTWAKRLSANGLSPTLRAGSGNRTAARPIHYEHARVITVREAARLHSFPDWFDFGTSKLAAHKAIGNSVPPLLAHAIASPVWAHLEEQQNSTIVLRCPGTSCFVFTHLLDLASLEASVDLQISHSMEQQPEKRICGTSGLVDGENIKVGNERSPPSNLRIAIHKLRHFVQTRFCNIGLIFLRAVQIGVLLRWRNTRSVIKAYS</sequence>
<dbReference type="PROSITE" id="PS00095">
    <property type="entry name" value="C5_MTASE_2"/>
    <property type="match status" value="1"/>
</dbReference>
<dbReference type="PANTHER" id="PTHR10629:SF52">
    <property type="entry name" value="DNA (CYTOSINE-5)-METHYLTRANSFERASE 1"/>
    <property type="match status" value="1"/>
</dbReference>
<dbReference type="REBASE" id="208756">
    <property type="entry name" value="M.Tte7101ORF38660P"/>
</dbReference>
<evidence type="ECO:0000256" key="1">
    <source>
        <dbReference type="ARBA" id="ARBA00011975"/>
    </source>
</evidence>
<evidence type="ECO:0000256" key="3">
    <source>
        <dbReference type="ARBA" id="ARBA00022679"/>
    </source>
</evidence>
<evidence type="ECO:0000256" key="2">
    <source>
        <dbReference type="ARBA" id="ARBA00022603"/>
    </source>
</evidence>
<evidence type="ECO:0000313" key="8">
    <source>
        <dbReference type="EMBL" id="BAY99883.1"/>
    </source>
</evidence>
<evidence type="ECO:0000256" key="6">
    <source>
        <dbReference type="PROSITE-ProRule" id="PRU01016"/>
    </source>
</evidence>
<dbReference type="SUPFAM" id="SSF53335">
    <property type="entry name" value="S-adenosyl-L-methionine-dependent methyltransferases"/>
    <property type="match status" value="1"/>
</dbReference>
<dbReference type="Pfam" id="PF00145">
    <property type="entry name" value="DNA_methylase"/>
    <property type="match status" value="1"/>
</dbReference>
<dbReference type="InterPro" id="IPR031303">
    <property type="entry name" value="C5_meth_CS"/>
</dbReference>
<dbReference type="AlphaFoldDB" id="A0A1Z4N2D9"/>
<proteinExistence type="inferred from homology"/>
<dbReference type="InterPro" id="IPR001525">
    <property type="entry name" value="C5_MeTfrase"/>
</dbReference>
<evidence type="ECO:0000256" key="5">
    <source>
        <dbReference type="ARBA" id="ARBA00022747"/>
    </source>
</evidence>
<evidence type="ECO:0000256" key="7">
    <source>
        <dbReference type="RuleBase" id="RU000416"/>
    </source>
</evidence>
<dbReference type="EC" id="2.1.1.37" evidence="1"/>
<gene>
    <name evidence="8" type="ORF">NIES37_38660</name>
</gene>
<dbReference type="GO" id="GO:0009307">
    <property type="term" value="P:DNA restriction-modification system"/>
    <property type="evidence" value="ECO:0007669"/>
    <property type="project" value="UniProtKB-KW"/>
</dbReference>
<evidence type="ECO:0000313" key="9">
    <source>
        <dbReference type="Proteomes" id="UP000218785"/>
    </source>
</evidence>
<dbReference type="GO" id="GO:0032259">
    <property type="term" value="P:methylation"/>
    <property type="evidence" value="ECO:0007669"/>
    <property type="project" value="UniProtKB-KW"/>
</dbReference>
<comment type="similarity">
    <text evidence="6 7">Belongs to the class I-like SAM-binding methyltransferase superfamily. C5-methyltransferase family.</text>
</comment>
<keyword evidence="3 6" id="KW-0808">Transferase</keyword>
<dbReference type="PROSITE" id="PS51679">
    <property type="entry name" value="SAM_MT_C5"/>
    <property type="match status" value="1"/>
</dbReference>
<dbReference type="EMBL" id="AP018248">
    <property type="protein sequence ID" value="BAY99883.1"/>
    <property type="molecule type" value="Genomic_DNA"/>
</dbReference>
<dbReference type="RefSeq" id="WP_096578355.1">
    <property type="nucleotide sequence ID" value="NZ_CAWNJS010000001.1"/>
</dbReference>
<dbReference type="InterPro" id="IPR050390">
    <property type="entry name" value="C5-Methyltransferase"/>
</dbReference>
<name>A0A1Z4N2D9_9CYAN</name>
<dbReference type="PRINTS" id="PR00105">
    <property type="entry name" value="C5METTRFRASE"/>
</dbReference>
<dbReference type="Gene3D" id="3.90.120.10">
    <property type="entry name" value="DNA Methylase, subunit A, domain 2"/>
    <property type="match status" value="1"/>
</dbReference>
<keyword evidence="2 6" id="KW-0489">Methyltransferase</keyword>
<dbReference type="PANTHER" id="PTHR10629">
    <property type="entry name" value="CYTOSINE-SPECIFIC METHYLTRANSFERASE"/>
    <property type="match status" value="1"/>
</dbReference>
<dbReference type="Proteomes" id="UP000218785">
    <property type="component" value="Chromosome"/>
</dbReference>
<accession>A0A1Z4N2D9</accession>
<dbReference type="GO" id="GO:0003886">
    <property type="term" value="F:DNA (cytosine-5-)-methyltransferase activity"/>
    <property type="evidence" value="ECO:0007669"/>
    <property type="project" value="UniProtKB-EC"/>
</dbReference>